<accession>A0A2S9X029</accession>
<evidence type="ECO:0000313" key="2">
    <source>
        <dbReference type="Proteomes" id="UP000239469"/>
    </source>
</evidence>
<dbReference type="EMBL" id="MTBD01000035">
    <property type="protein sequence ID" value="PRP69071.1"/>
    <property type="molecule type" value="Genomic_DNA"/>
</dbReference>
<proteinExistence type="predicted"/>
<reference evidence="1 2" key="1">
    <citation type="submission" date="2017-01" db="EMBL/GenBank/DDBJ databases">
        <title>New insights into the genetic diversity of Chromobacterium isolated from tropical freshwater lake.</title>
        <authorList>
            <person name="Santos A.B."/>
            <person name="Nascimento A.M."/>
            <person name="Da Silva P.C."/>
        </authorList>
    </citation>
    <scope>NUCLEOTIDE SEQUENCE [LARGE SCALE GENOMIC DNA]</scope>
    <source>
        <strain evidence="1 2">56AF</strain>
    </source>
</reference>
<organism evidence="1 2">
    <name type="scientific">Chromobacterium amazonense</name>
    <dbReference type="NCBI Taxonomy" id="1382803"/>
    <lineage>
        <taxon>Bacteria</taxon>
        <taxon>Pseudomonadati</taxon>
        <taxon>Pseudomonadota</taxon>
        <taxon>Betaproteobacteria</taxon>
        <taxon>Neisseriales</taxon>
        <taxon>Chromobacteriaceae</taxon>
        <taxon>Chromobacterium</taxon>
    </lineage>
</organism>
<dbReference type="AlphaFoldDB" id="A0A2S9X029"/>
<evidence type="ECO:0000313" key="1">
    <source>
        <dbReference type="EMBL" id="PRP69071.1"/>
    </source>
</evidence>
<dbReference type="Proteomes" id="UP000239469">
    <property type="component" value="Unassembled WGS sequence"/>
</dbReference>
<gene>
    <name evidence="1" type="ORF">BUE93_18620</name>
</gene>
<dbReference type="RefSeq" id="WP_106077823.1">
    <property type="nucleotide sequence ID" value="NZ_MTBD01000035.1"/>
</dbReference>
<protein>
    <submittedName>
        <fullName evidence="1">Uncharacterized protein</fullName>
    </submittedName>
</protein>
<comment type="caution">
    <text evidence="1">The sequence shown here is derived from an EMBL/GenBank/DDBJ whole genome shotgun (WGS) entry which is preliminary data.</text>
</comment>
<sequence>MSDCDIQLIELKRGMEIVIPPDHTMPAYPLFCVAAFASVSFNGNPTLIRQLLPGLDVVVSAQYSLSDIAGNELLKCFWPAVEAHLDQFLESDDQEGLLPIGRMELRLSKQSIILDSPVIVIQREWPSFIEQCTIHSV</sequence>
<name>A0A2S9X029_9NEIS</name>